<dbReference type="PANTHER" id="PTHR13707:SF60">
    <property type="entry name" value="ACETATE COA-TRANSFERASE SUBUNIT ALPHA"/>
    <property type="match status" value="1"/>
</dbReference>
<accession>A0A645DI76</accession>
<comment type="caution">
    <text evidence="2">The sequence shown here is derived from an EMBL/GenBank/DDBJ whole genome shotgun (WGS) entry which is preliminary data.</text>
</comment>
<sequence>MVPGMGGAMDLVVGAKKVIVAMEHTQKGAHKILKQCQLPYTAVGVVKLIITEMGVIEVTPQGLLLTEINPEFSVEDVQAATGAPLTVSPGLKSMEA</sequence>
<evidence type="ECO:0000256" key="1">
    <source>
        <dbReference type="ARBA" id="ARBA00022679"/>
    </source>
</evidence>
<dbReference type="Pfam" id="PF01144">
    <property type="entry name" value="CoA_trans"/>
    <property type="match status" value="1"/>
</dbReference>
<dbReference type="SUPFAM" id="SSF100950">
    <property type="entry name" value="NagB/RpiA/CoA transferase-like"/>
    <property type="match status" value="1"/>
</dbReference>
<protein>
    <submittedName>
        <fullName evidence="2">Butyrate--acetoacetate CoA-transferase subunit B</fullName>
        <ecNumber evidence="2">2.8.3.9</ecNumber>
    </submittedName>
</protein>
<name>A0A645DI76_9ZZZZ</name>
<dbReference type="GO" id="GO:0047371">
    <property type="term" value="F:butyrate-acetoacetate CoA-transferase activity"/>
    <property type="evidence" value="ECO:0007669"/>
    <property type="project" value="UniProtKB-EC"/>
</dbReference>
<organism evidence="2">
    <name type="scientific">bioreactor metagenome</name>
    <dbReference type="NCBI Taxonomy" id="1076179"/>
    <lineage>
        <taxon>unclassified sequences</taxon>
        <taxon>metagenomes</taxon>
        <taxon>ecological metagenomes</taxon>
    </lineage>
</organism>
<dbReference type="AlphaFoldDB" id="A0A645DI76"/>
<keyword evidence="1 2" id="KW-0808">Transferase</keyword>
<dbReference type="PANTHER" id="PTHR13707">
    <property type="entry name" value="KETOACID-COENZYME A TRANSFERASE"/>
    <property type="match status" value="1"/>
</dbReference>
<dbReference type="Gene3D" id="3.40.1080.10">
    <property type="entry name" value="Glutaconate Coenzyme A-transferase"/>
    <property type="match status" value="1"/>
</dbReference>
<reference evidence="2" key="1">
    <citation type="submission" date="2019-08" db="EMBL/GenBank/DDBJ databases">
        <authorList>
            <person name="Kucharzyk K."/>
            <person name="Murdoch R.W."/>
            <person name="Higgins S."/>
            <person name="Loffler F."/>
        </authorList>
    </citation>
    <scope>NUCLEOTIDE SEQUENCE</scope>
</reference>
<dbReference type="InterPro" id="IPR004165">
    <property type="entry name" value="CoA_trans_fam_I"/>
</dbReference>
<dbReference type="EC" id="2.8.3.9" evidence="2"/>
<dbReference type="InterPro" id="IPR037171">
    <property type="entry name" value="NagB/RpiA_transferase-like"/>
</dbReference>
<proteinExistence type="predicted"/>
<evidence type="ECO:0000313" key="2">
    <source>
        <dbReference type="EMBL" id="MPM88967.1"/>
    </source>
</evidence>
<dbReference type="EMBL" id="VSSQ01036473">
    <property type="protein sequence ID" value="MPM88967.1"/>
    <property type="molecule type" value="Genomic_DNA"/>
</dbReference>
<gene>
    <name evidence="2" type="primary">ctfB_13</name>
    <name evidence="2" type="ORF">SDC9_136075</name>
</gene>